<gene>
    <name evidence="3" type="ORF">M9Y10_021522</name>
</gene>
<sequence length="366" mass="40190">MISQILSPMKSWKSNGKVNFCLGADVGGSGIRFCVTNFDNPKQKIEPGHIKTKNVHEFYKAIKDFGNSIRSVVPEAKCLGASFACAGLRKGDTVQVMNWTGSAEDQTIKIPEIDNTMFPHDHSVMLNDLEAGAYGVVSLSQSNEANRYFTKLWGPKGGQVVSKSGNTIVLAMGSGLGAALVYKDIWTDTTVVIPTESGFLLAAPRGEKHSTYKEDVGNINYVGDHYYKGQHAPCFEDLASGRGLPLDYDFLTGQPNNWDALKIVNAAKSGDEKAKLAMQNHYKYFLRVAKSVACGMHCNSVVMALSNQVANKWLIEQIVPSLEAEFKDTSEWKAVQDISVYSQTTEINVNMIGTNYMAHYAARHII</sequence>
<evidence type="ECO:0000256" key="1">
    <source>
        <dbReference type="ARBA" id="ARBA00022679"/>
    </source>
</evidence>
<evidence type="ECO:0000313" key="4">
    <source>
        <dbReference type="Proteomes" id="UP001470230"/>
    </source>
</evidence>
<dbReference type="SUPFAM" id="SSF53067">
    <property type="entry name" value="Actin-like ATPase domain"/>
    <property type="match status" value="1"/>
</dbReference>
<dbReference type="PANTHER" id="PTHR47450:SF1">
    <property type="entry name" value="GLUCOKINASE"/>
    <property type="match status" value="1"/>
</dbReference>
<keyword evidence="2" id="KW-0418">Kinase</keyword>
<evidence type="ECO:0008006" key="5">
    <source>
        <dbReference type="Google" id="ProtNLM"/>
    </source>
</evidence>
<dbReference type="Proteomes" id="UP001470230">
    <property type="component" value="Unassembled WGS sequence"/>
</dbReference>
<keyword evidence="4" id="KW-1185">Reference proteome</keyword>
<accession>A0ABR2KPQ2</accession>
<dbReference type="InterPro" id="IPR043129">
    <property type="entry name" value="ATPase_NBD"/>
</dbReference>
<protein>
    <recommendedName>
        <fullName evidence="5">Glucokinase 1</fullName>
    </recommendedName>
</protein>
<evidence type="ECO:0000256" key="2">
    <source>
        <dbReference type="ARBA" id="ARBA00022777"/>
    </source>
</evidence>
<dbReference type="PANTHER" id="PTHR47450">
    <property type="entry name" value="GLUCOKINASE"/>
    <property type="match status" value="1"/>
</dbReference>
<reference evidence="3 4" key="1">
    <citation type="submission" date="2024-04" db="EMBL/GenBank/DDBJ databases">
        <title>Tritrichomonas musculus Genome.</title>
        <authorList>
            <person name="Alves-Ferreira E."/>
            <person name="Grigg M."/>
            <person name="Lorenzi H."/>
            <person name="Galac M."/>
        </authorList>
    </citation>
    <scope>NUCLEOTIDE SEQUENCE [LARGE SCALE GENOMIC DNA]</scope>
    <source>
        <strain evidence="3 4">EAF2021</strain>
    </source>
</reference>
<dbReference type="Gene3D" id="3.40.367.20">
    <property type="match status" value="1"/>
</dbReference>
<proteinExistence type="predicted"/>
<comment type="caution">
    <text evidence="3">The sequence shown here is derived from an EMBL/GenBank/DDBJ whole genome shotgun (WGS) entry which is preliminary data.</text>
</comment>
<dbReference type="InterPro" id="IPR003836">
    <property type="entry name" value="Glucokinase"/>
</dbReference>
<keyword evidence="1" id="KW-0808">Transferase</keyword>
<dbReference type="EMBL" id="JAPFFF010000003">
    <property type="protein sequence ID" value="KAK8893107.1"/>
    <property type="molecule type" value="Genomic_DNA"/>
</dbReference>
<name>A0ABR2KPQ2_9EUKA</name>
<dbReference type="Gene3D" id="3.30.420.40">
    <property type="match status" value="1"/>
</dbReference>
<organism evidence="3 4">
    <name type="scientific">Tritrichomonas musculus</name>
    <dbReference type="NCBI Taxonomy" id="1915356"/>
    <lineage>
        <taxon>Eukaryota</taxon>
        <taxon>Metamonada</taxon>
        <taxon>Parabasalia</taxon>
        <taxon>Tritrichomonadida</taxon>
        <taxon>Tritrichomonadidae</taxon>
        <taxon>Tritrichomonas</taxon>
    </lineage>
</organism>
<dbReference type="Pfam" id="PF02685">
    <property type="entry name" value="Glucokinase"/>
    <property type="match status" value="1"/>
</dbReference>
<evidence type="ECO:0000313" key="3">
    <source>
        <dbReference type="EMBL" id="KAK8893107.1"/>
    </source>
</evidence>